<dbReference type="GO" id="GO:0016705">
    <property type="term" value="F:oxidoreductase activity, acting on paired donors, with incorporation or reduction of molecular oxygen"/>
    <property type="evidence" value="ECO:0007669"/>
    <property type="project" value="InterPro"/>
</dbReference>
<sequence length="68" mass="7685">MVYIHASLCESMRLYPPVPIDSKEAASDDILPDGTIVMKGMRVSYSPFAMGRMENLWGSDCNEFKPER</sequence>
<keyword evidence="4" id="KW-0408">Iron</keyword>
<protein>
    <recommendedName>
        <fullName evidence="7">Cytochrome P450</fullName>
    </recommendedName>
</protein>
<comment type="similarity">
    <text evidence="1">Belongs to the cytochrome P450 family.</text>
</comment>
<evidence type="ECO:0000313" key="5">
    <source>
        <dbReference type="EMBL" id="MCL7026598.1"/>
    </source>
</evidence>
<dbReference type="GO" id="GO:0005506">
    <property type="term" value="F:iron ion binding"/>
    <property type="evidence" value="ECO:0007669"/>
    <property type="project" value="InterPro"/>
</dbReference>
<dbReference type="GO" id="GO:0033075">
    <property type="term" value="P:isoquinoline alkaloid biosynthetic process"/>
    <property type="evidence" value="ECO:0007669"/>
    <property type="project" value="UniProtKB-ARBA"/>
</dbReference>
<dbReference type="EMBL" id="JAJJMA010058925">
    <property type="protein sequence ID" value="MCL7026598.1"/>
    <property type="molecule type" value="Genomic_DNA"/>
</dbReference>
<dbReference type="SUPFAM" id="SSF48264">
    <property type="entry name" value="Cytochrome P450"/>
    <property type="match status" value="1"/>
</dbReference>
<dbReference type="Pfam" id="PF00067">
    <property type="entry name" value="p450"/>
    <property type="match status" value="1"/>
</dbReference>
<evidence type="ECO:0000313" key="6">
    <source>
        <dbReference type="Proteomes" id="UP001177140"/>
    </source>
</evidence>
<name>A0AA41V6R9_PAPNU</name>
<evidence type="ECO:0000256" key="4">
    <source>
        <dbReference type="ARBA" id="ARBA00023004"/>
    </source>
</evidence>
<evidence type="ECO:0000256" key="1">
    <source>
        <dbReference type="ARBA" id="ARBA00010617"/>
    </source>
</evidence>
<proteinExistence type="inferred from homology"/>
<keyword evidence="3" id="KW-0560">Oxidoreductase</keyword>
<evidence type="ECO:0008006" key="7">
    <source>
        <dbReference type="Google" id="ProtNLM"/>
    </source>
</evidence>
<dbReference type="Gene3D" id="1.10.630.10">
    <property type="entry name" value="Cytochrome P450"/>
    <property type="match status" value="1"/>
</dbReference>
<dbReference type="InterPro" id="IPR036396">
    <property type="entry name" value="Cyt_P450_sf"/>
</dbReference>
<dbReference type="GO" id="GO:0020037">
    <property type="term" value="F:heme binding"/>
    <property type="evidence" value="ECO:0007669"/>
    <property type="project" value="InterPro"/>
</dbReference>
<keyword evidence="6" id="KW-1185">Reference proteome</keyword>
<dbReference type="AlphaFoldDB" id="A0AA41V6R9"/>
<dbReference type="GO" id="GO:0004497">
    <property type="term" value="F:monooxygenase activity"/>
    <property type="evidence" value="ECO:0007669"/>
    <property type="project" value="InterPro"/>
</dbReference>
<dbReference type="PANTHER" id="PTHR24296">
    <property type="entry name" value="CYTOCHROME P450"/>
    <property type="match status" value="1"/>
</dbReference>
<dbReference type="InterPro" id="IPR001128">
    <property type="entry name" value="Cyt_P450"/>
</dbReference>
<keyword evidence="2" id="KW-0479">Metal-binding</keyword>
<gene>
    <name evidence="5" type="ORF">MKW94_010330</name>
</gene>
<dbReference type="Proteomes" id="UP001177140">
    <property type="component" value="Unassembled WGS sequence"/>
</dbReference>
<reference evidence="5" key="1">
    <citation type="submission" date="2022-03" db="EMBL/GenBank/DDBJ databases">
        <title>A functionally conserved STORR gene fusion in Papaver species that diverged 16.8 million years ago.</title>
        <authorList>
            <person name="Catania T."/>
        </authorList>
    </citation>
    <scope>NUCLEOTIDE SEQUENCE</scope>
    <source>
        <strain evidence="5">S-191538</strain>
    </source>
</reference>
<accession>A0AA41V6R9</accession>
<organism evidence="5 6">
    <name type="scientific">Papaver nudicaule</name>
    <name type="common">Iceland poppy</name>
    <dbReference type="NCBI Taxonomy" id="74823"/>
    <lineage>
        <taxon>Eukaryota</taxon>
        <taxon>Viridiplantae</taxon>
        <taxon>Streptophyta</taxon>
        <taxon>Embryophyta</taxon>
        <taxon>Tracheophyta</taxon>
        <taxon>Spermatophyta</taxon>
        <taxon>Magnoliopsida</taxon>
        <taxon>Ranunculales</taxon>
        <taxon>Papaveraceae</taxon>
        <taxon>Papaveroideae</taxon>
        <taxon>Papaver</taxon>
    </lineage>
</organism>
<evidence type="ECO:0000256" key="2">
    <source>
        <dbReference type="ARBA" id="ARBA00022723"/>
    </source>
</evidence>
<evidence type="ECO:0000256" key="3">
    <source>
        <dbReference type="ARBA" id="ARBA00023002"/>
    </source>
</evidence>
<comment type="caution">
    <text evidence="5">The sequence shown here is derived from an EMBL/GenBank/DDBJ whole genome shotgun (WGS) entry which is preliminary data.</text>
</comment>